<dbReference type="Proteomes" id="UP001589896">
    <property type="component" value="Unassembled WGS sequence"/>
</dbReference>
<reference evidence="3 4" key="1">
    <citation type="submission" date="2024-09" db="EMBL/GenBank/DDBJ databases">
        <authorList>
            <person name="Sun Q."/>
            <person name="Mori K."/>
        </authorList>
    </citation>
    <scope>NUCLEOTIDE SEQUENCE [LARGE SCALE GENOMIC DNA]</scope>
    <source>
        <strain evidence="3 4">KCTC 23076</strain>
    </source>
</reference>
<keyword evidence="4" id="KW-1185">Reference proteome</keyword>
<evidence type="ECO:0000259" key="2">
    <source>
        <dbReference type="PROSITE" id="PS50914"/>
    </source>
</evidence>
<sequence>MSSTELQESTMTSRQQPGSDRSDDFASRPYENMPSVTSRAWGPSKAHGDPDPFGYRDQGGYGDFRTDSQGGRNGPDAQDRPSGHRGRGPRATRSDESIADEVYFRLTEDPFIDASEILVNVEEGVVTLTGEVTERRMKHRAEDLVHEIRGIREVNNRILVDKVQRSFTDSMGGLRAGESQKGSGFSSASPGHGAPGIHGQAAEQDEPSGGP</sequence>
<organism evidence="3 4">
    <name type="scientific">Lysobacter korlensis</name>
    <dbReference type="NCBI Taxonomy" id="553636"/>
    <lineage>
        <taxon>Bacteria</taxon>
        <taxon>Pseudomonadati</taxon>
        <taxon>Pseudomonadota</taxon>
        <taxon>Gammaproteobacteria</taxon>
        <taxon>Lysobacterales</taxon>
        <taxon>Lysobacteraceae</taxon>
        <taxon>Lysobacter</taxon>
    </lineage>
</organism>
<feature type="domain" description="BON" evidence="2">
    <location>
        <begin position="94"/>
        <end position="162"/>
    </location>
</feature>
<dbReference type="RefSeq" id="WP_386665749.1">
    <property type="nucleotide sequence ID" value="NZ_JBHLTG010000001.1"/>
</dbReference>
<feature type="compositionally biased region" description="Polar residues" evidence="1">
    <location>
        <begin position="1"/>
        <end position="19"/>
    </location>
</feature>
<protein>
    <submittedName>
        <fullName evidence="3">BON domain-containing protein</fullName>
    </submittedName>
</protein>
<evidence type="ECO:0000256" key="1">
    <source>
        <dbReference type="SAM" id="MobiDB-lite"/>
    </source>
</evidence>
<dbReference type="InterPro" id="IPR007055">
    <property type="entry name" value="BON_dom"/>
</dbReference>
<dbReference type="Gene3D" id="3.30.1340.30">
    <property type="match status" value="1"/>
</dbReference>
<feature type="region of interest" description="Disordered" evidence="1">
    <location>
        <begin position="170"/>
        <end position="211"/>
    </location>
</feature>
<name>A0ABV6RLA9_9GAMM</name>
<dbReference type="Pfam" id="PF04972">
    <property type="entry name" value="BON"/>
    <property type="match status" value="1"/>
</dbReference>
<accession>A0ABV6RLA9</accession>
<dbReference type="PANTHER" id="PTHR34606">
    <property type="entry name" value="BON DOMAIN-CONTAINING PROTEIN"/>
    <property type="match status" value="1"/>
</dbReference>
<evidence type="ECO:0000313" key="3">
    <source>
        <dbReference type="EMBL" id="MFC0677364.1"/>
    </source>
</evidence>
<gene>
    <name evidence="3" type="ORF">ACFFGH_05790</name>
</gene>
<feature type="region of interest" description="Disordered" evidence="1">
    <location>
        <begin position="1"/>
        <end position="96"/>
    </location>
</feature>
<comment type="caution">
    <text evidence="3">The sequence shown here is derived from an EMBL/GenBank/DDBJ whole genome shotgun (WGS) entry which is preliminary data.</text>
</comment>
<evidence type="ECO:0000313" key="4">
    <source>
        <dbReference type="Proteomes" id="UP001589896"/>
    </source>
</evidence>
<dbReference type="PROSITE" id="PS50914">
    <property type="entry name" value="BON"/>
    <property type="match status" value="1"/>
</dbReference>
<dbReference type="EMBL" id="JBHLTG010000001">
    <property type="protein sequence ID" value="MFC0677364.1"/>
    <property type="molecule type" value="Genomic_DNA"/>
</dbReference>
<feature type="compositionally biased region" description="Polar residues" evidence="1">
    <location>
        <begin position="180"/>
        <end position="189"/>
    </location>
</feature>
<dbReference type="PANTHER" id="PTHR34606:SF15">
    <property type="entry name" value="BON DOMAIN-CONTAINING PROTEIN"/>
    <property type="match status" value="1"/>
</dbReference>
<proteinExistence type="predicted"/>
<dbReference type="InterPro" id="IPR051686">
    <property type="entry name" value="Lipoprotein_DolP"/>
</dbReference>